<feature type="region of interest" description="Disordered" evidence="1">
    <location>
        <begin position="439"/>
        <end position="459"/>
    </location>
</feature>
<dbReference type="EMBL" id="CP104562">
    <property type="protein sequence ID" value="UXH77851.1"/>
    <property type="molecule type" value="Genomic_DNA"/>
</dbReference>
<proteinExistence type="predicted"/>
<dbReference type="Proteomes" id="UP001064933">
    <property type="component" value="Chromosome"/>
</dbReference>
<organism evidence="2 3">
    <name type="scientific">Roseateles amylovorans</name>
    <dbReference type="NCBI Taxonomy" id="2978473"/>
    <lineage>
        <taxon>Bacteria</taxon>
        <taxon>Pseudomonadati</taxon>
        <taxon>Pseudomonadota</taxon>
        <taxon>Betaproteobacteria</taxon>
        <taxon>Burkholderiales</taxon>
        <taxon>Sphaerotilaceae</taxon>
        <taxon>Roseateles</taxon>
    </lineage>
</organism>
<feature type="region of interest" description="Disordered" evidence="1">
    <location>
        <begin position="1"/>
        <end position="24"/>
    </location>
</feature>
<accession>A0ABY6AXD7</accession>
<protein>
    <submittedName>
        <fullName evidence="2">Uncharacterized protein</fullName>
    </submittedName>
</protein>
<evidence type="ECO:0000313" key="3">
    <source>
        <dbReference type="Proteomes" id="UP001064933"/>
    </source>
</evidence>
<reference evidence="2" key="1">
    <citation type="submission" date="2022-10" db="EMBL/GenBank/DDBJ databases">
        <title>Characterization and whole genome sequencing of a new Roseateles species, isolated from fresh water.</title>
        <authorList>
            <person name="Guliayeva D.Y."/>
            <person name="Akhremchuk A.E."/>
            <person name="Sikolenko M.A."/>
            <person name="Valentovich L.N."/>
            <person name="Sidarenka A.V."/>
        </authorList>
    </citation>
    <scope>NUCLEOTIDE SEQUENCE</scope>
    <source>
        <strain evidence="2">BIM B-1768</strain>
    </source>
</reference>
<feature type="compositionally biased region" description="Polar residues" evidence="1">
    <location>
        <begin position="1"/>
        <end position="11"/>
    </location>
</feature>
<gene>
    <name evidence="2" type="ORF">N4261_23230</name>
</gene>
<evidence type="ECO:0000256" key="1">
    <source>
        <dbReference type="SAM" id="MobiDB-lite"/>
    </source>
</evidence>
<keyword evidence="3" id="KW-1185">Reference proteome</keyword>
<dbReference type="RefSeq" id="WP_261757606.1">
    <property type="nucleotide sequence ID" value="NZ_CP104562.2"/>
</dbReference>
<evidence type="ECO:0000313" key="2">
    <source>
        <dbReference type="EMBL" id="UXH77851.1"/>
    </source>
</evidence>
<name>A0ABY6AXD7_9BURK</name>
<sequence>MIPSLAATSSGALPPIDEEGAPSSVSIDATRGVGIARHPDALTPSHSYTGLTDAGEHQSFDAFCRSDAFLLAQAELRQAWAELTEWAVRRHEPGLARLAQWRRDLVDAPPDRRDTPERGYLFGFGKRWLEDLLAALRHPGLDVSTKARCLDRLFPDVASRESASACFTRALTYLHYAHLGPPERAASEVRGELQSTAVYAFMRQLHSHDRAPAAIRHRHTVTDADQMLQLLGVIQSDDPARLPASFDSSPETVNRCESAMRAAASPAAVAAALARGALVEAKARLNQAPQGLTWQTYDGQRKGDVEALEAALAPLRARLGPLSALDVVATRSPSAGRRLLDDSNRLAMRILEHMAEGGMVAPPQPQRIGACGNAHQRLSLYHVGEQIVFVQEDGAPRPGMRHAVQIDDLAHLDRPAGFDEAHRPDSSMSSRWRPLLAEAALRNEPEDSDRRLPTGWTEW</sequence>
<feature type="compositionally biased region" description="Basic and acidic residues" evidence="1">
    <location>
        <begin position="441"/>
        <end position="452"/>
    </location>
</feature>